<dbReference type="NCBIfam" id="TIGR02937">
    <property type="entry name" value="sigma70-ECF"/>
    <property type="match status" value="1"/>
</dbReference>
<sequence length="189" mass="21380">MTQAMTGAAPAGATARSPVVEQMTSDFDAFFRGRAPALLRTAYLLTGDKHLAEDLVQDALARTFRAWRRLSDGGNPEAYARRVMYHLQVSMWRRRRVVETMPGELPEHRDHSDHAHNAVERLTLRRALQALPARQRAVIVLRYFEDHSEAEIAELLNCRVGTVKSHTARALSKLRQLMPEINLSDGVTR</sequence>
<accession>A0A6F8YDM6</accession>
<protein>
    <submittedName>
        <fullName evidence="8">RNA polymerase sigma factor</fullName>
    </submittedName>
</protein>
<dbReference type="InterPro" id="IPR039425">
    <property type="entry name" value="RNA_pol_sigma-70-like"/>
</dbReference>
<evidence type="ECO:0000256" key="3">
    <source>
        <dbReference type="ARBA" id="ARBA00023082"/>
    </source>
</evidence>
<feature type="domain" description="RNA polymerase sigma-70 region 2" evidence="6">
    <location>
        <begin position="34"/>
        <end position="96"/>
    </location>
</feature>
<dbReference type="SUPFAM" id="SSF88946">
    <property type="entry name" value="Sigma2 domain of RNA polymerase sigma factors"/>
    <property type="match status" value="1"/>
</dbReference>
<reference evidence="8 9" key="1">
    <citation type="submission" date="2020-03" db="EMBL/GenBank/DDBJ databases">
        <title>Whole genome shotgun sequence of Phytohabitans suffuscus NBRC 105367.</title>
        <authorList>
            <person name="Komaki H."/>
            <person name="Tamura T."/>
        </authorList>
    </citation>
    <scope>NUCLEOTIDE SEQUENCE [LARGE SCALE GENOMIC DNA]</scope>
    <source>
        <strain evidence="8 9">NBRC 105367</strain>
    </source>
</reference>
<dbReference type="Pfam" id="PF04542">
    <property type="entry name" value="Sigma70_r2"/>
    <property type="match status" value="1"/>
</dbReference>
<keyword evidence="4" id="KW-0238">DNA-binding</keyword>
<evidence type="ECO:0000256" key="2">
    <source>
        <dbReference type="ARBA" id="ARBA00023015"/>
    </source>
</evidence>
<dbReference type="InterPro" id="IPR014325">
    <property type="entry name" value="RNA_pol_sigma-E_actinobac"/>
</dbReference>
<dbReference type="GO" id="GO:0006352">
    <property type="term" value="P:DNA-templated transcription initiation"/>
    <property type="evidence" value="ECO:0007669"/>
    <property type="project" value="InterPro"/>
</dbReference>
<gene>
    <name evidence="8" type="ORF">Psuf_015150</name>
</gene>
<dbReference type="InterPro" id="IPR013324">
    <property type="entry name" value="RNA_pol_sigma_r3/r4-like"/>
</dbReference>
<dbReference type="Gene3D" id="1.10.10.10">
    <property type="entry name" value="Winged helix-like DNA-binding domain superfamily/Winged helix DNA-binding domain"/>
    <property type="match status" value="1"/>
</dbReference>
<evidence type="ECO:0000256" key="4">
    <source>
        <dbReference type="ARBA" id="ARBA00023125"/>
    </source>
</evidence>
<dbReference type="PANTHER" id="PTHR43133">
    <property type="entry name" value="RNA POLYMERASE ECF-TYPE SIGMA FACTO"/>
    <property type="match status" value="1"/>
</dbReference>
<dbReference type="AlphaFoldDB" id="A0A6F8YDM6"/>
<dbReference type="Proteomes" id="UP000503011">
    <property type="component" value="Chromosome"/>
</dbReference>
<keyword evidence="9" id="KW-1185">Reference proteome</keyword>
<keyword evidence="3" id="KW-0731">Sigma factor</keyword>
<feature type="domain" description="RNA polymerase sigma factor 70 region 4 type 2" evidence="7">
    <location>
        <begin position="123"/>
        <end position="174"/>
    </location>
</feature>
<dbReference type="GO" id="GO:0016987">
    <property type="term" value="F:sigma factor activity"/>
    <property type="evidence" value="ECO:0007669"/>
    <property type="project" value="UniProtKB-KW"/>
</dbReference>
<dbReference type="CDD" id="cd06171">
    <property type="entry name" value="Sigma70_r4"/>
    <property type="match status" value="1"/>
</dbReference>
<dbReference type="NCBIfam" id="TIGR02983">
    <property type="entry name" value="SigE-fam_strep"/>
    <property type="match status" value="1"/>
</dbReference>
<dbReference type="Pfam" id="PF08281">
    <property type="entry name" value="Sigma70_r4_2"/>
    <property type="match status" value="1"/>
</dbReference>
<comment type="similarity">
    <text evidence="1">Belongs to the sigma-70 factor family. ECF subfamily.</text>
</comment>
<dbReference type="InterPro" id="IPR013249">
    <property type="entry name" value="RNA_pol_sigma70_r4_t2"/>
</dbReference>
<dbReference type="InterPro" id="IPR013325">
    <property type="entry name" value="RNA_pol_sigma_r2"/>
</dbReference>
<dbReference type="InterPro" id="IPR036388">
    <property type="entry name" value="WH-like_DNA-bd_sf"/>
</dbReference>
<dbReference type="EMBL" id="AP022871">
    <property type="protein sequence ID" value="BCB84202.1"/>
    <property type="molecule type" value="Genomic_DNA"/>
</dbReference>
<keyword evidence="2" id="KW-0805">Transcription regulation</keyword>
<name>A0A6F8YDM6_9ACTN</name>
<organism evidence="8 9">
    <name type="scientific">Phytohabitans suffuscus</name>
    <dbReference type="NCBI Taxonomy" id="624315"/>
    <lineage>
        <taxon>Bacteria</taxon>
        <taxon>Bacillati</taxon>
        <taxon>Actinomycetota</taxon>
        <taxon>Actinomycetes</taxon>
        <taxon>Micromonosporales</taxon>
        <taxon>Micromonosporaceae</taxon>
    </lineage>
</organism>
<evidence type="ECO:0000256" key="1">
    <source>
        <dbReference type="ARBA" id="ARBA00010641"/>
    </source>
</evidence>
<dbReference type="InterPro" id="IPR014284">
    <property type="entry name" value="RNA_pol_sigma-70_dom"/>
</dbReference>
<evidence type="ECO:0000259" key="6">
    <source>
        <dbReference type="Pfam" id="PF04542"/>
    </source>
</evidence>
<dbReference type="GO" id="GO:0003677">
    <property type="term" value="F:DNA binding"/>
    <property type="evidence" value="ECO:0007669"/>
    <property type="project" value="UniProtKB-KW"/>
</dbReference>
<dbReference type="KEGG" id="psuu:Psuf_015150"/>
<dbReference type="SUPFAM" id="SSF88659">
    <property type="entry name" value="Sigma3 and sigma4 domains of RNA polymerase sigma factors"/>
    <property type="match status" value="1"/>
</dbReference>
<keyword evidence="5" id="KW-0804">Transcription</keyword>
<dbReference type="PANTHER" id="PTHR43133:SF50">
    <property type="entry name" value="ECF RNA POLYMERASE SIGMA FACTOR SIGM"/>
    <property type="match status" value="1"/>
</dbReference>
<dbReference type="Gene3D" id="1.10.1740.10">
    <property type="match status" value="1"/>
</dbReference>
<reference evidence="8 9" key="2">
    <citation type="submission" date="2020-03" db="EMBL/GenBank/DDBJ databases">
        <authorList>
            <person name="Ichikawa N."/>
            <person name="Kimura A."/>
            <person name="Kitahashi Y."/>
            <person name="Uohara A."/>
        </authorList>
    </citation>
    <scope>NUCLEOTIDE SEQUENCE [LARGE SCALE GENOMIC DNA]</scope>
    <source>
        <strain evidence="8 9">NBRC 105367</strain>
    </source>
</reference>
<evidence type="ECO:0000256" key="5">
    <source>
        <dbReference type="ARBA" id="ARBA00023163"/>
    </source>
</evidence>
<evidence type="ECO:0000313" key="8">
    <source>
        <dbReference type="EMBL" id="BCB84202.1"/>
    </source>
</evidence>
<dbReference type="InterPro" id="IPR007627">
    <property type="entry name" value="RNA_pol_sigma70_r2"/>
</dbReference>
<proteinExistence type="inferred from homology"/>
<evidence type="ECO:0000313" key="9">
    <source>
        <dbReference type="Proteomes" id="UP000503011"/>
    </source>
</evidence>
<evidence type="ECO:0000259" key="7">
    <source>
        <dbReference type="Pfam" id="PF08281"/>
    </source>
</evidence>